<sequence length="26" mass="3227">MYRNRAANFFPKNKKKNIKKKRNALF</sequence>
<feature type="compositionally biased region" description="Basic residues" evidence="1">
    <location>
        <begin position="12"/>
        <end position="26"/>
    </location>
</feature>
<evidence type="ECO:0008006" key="4">
    <source>
        <dbReference type="Google" id="ProtNLM"/>
    </source>
</evidence>
<dbReference type="EMBL" id="JADYXP020000011">
    <property type="protein sequence ID" value="KAL0113998.1"/>
    <property type="molecule type" value="Genomic_DNA"/>
</dbReference>
<dbReference type="Proteomes" id="UP001430953">
    <property type="component" value="Unassembled WGS sequence"/>
</dbReference>
<proteinExistence type="predicted"/>
<accession>A0AAW2FDQ6</accession>
<evidence type="ECO:0000313" key="2">
    <source>
        <dbReference type="EMBL" id="KAL0113998.1"/>
    </source>
</evidence>
<protein>
    <recommendedName>
        <fullName evidence="4">Ribosomal protein S18</fullName>
    </recommendedName>
</protein>
<keyword evidence="3" id="KW-1185">Reference proteome</keyword>
<gene>
    <name evidence="2" type="ORF">PUN28_011365</name>
</gene>
<comment type="caution">
    <text evidence="2">The sequence shown here is derived from an EMBL/GenBank/DDBJ whole genome shotgun (WGS) entry which is preliminary data.</text>
</comment>
<name>A0AAW2FDQ6_9HYME</name>
<dbReference type="AlphaFoldDB" id="A0AAW2FDQ6"/>
<evidence type="ECO:0000256" key="1">
    <source>
        <dbReference type="SAM" id="MobiDB-lite"/>
    </source>
</evidence>
<feature type="region of interest" description="Disordered" evidence="1">
    <location>
        <begin position="1"/>
        <end position="26"/>
    </location>
</feature>
<feature type="compositionally biased region" description="Low complexity" evidence="1">
    <location>
        <begin position="1"/>
        <end position="11"/>
    </location>
</feature>
<evidence type="ECO:0000313" key="3">
    <source>
        <dbReference type="Proteomes" id="UP001430953"/>
    </source>
</evidence>
<organism evidence="2 3">
    <name type="scientific">Cardiocondyla obscurior</name>
    <dbReference type="NCBI Taxonomy" id="286306"/>
    <lineage>
        <taxon>Eukaryota</taxon>
        <taxon>Metazoa</taxon>
        <taxon>Ecdysozoa</taxon>
        <taxon>Arthropoda</taxon>
        <taxon>Hexapoda</taxon>
        <taxon>Insecta</taxon>
        <taxon>Pterygota</taxon>
        <taxon>Neoptera</taxon>
        <taxon>Endopterygota</taxon>
        <taxon>Hymenoptera</taxon>
        <taxon>Apocrita</taxon>
        <taxon>Aculeata</taxon>
        <taxon>Formicoidea</taxon>
        <taxon>Formicidae</taxon>
        <taxon>Myrmicinae</taxon>
        <taxon>Cardiocondyla</taxon>
    </lineage>
</organism>
<reference evidence="2 3" key="1">
    <citation type="submission" date="2023-03" db="EMBL/GenBank/DDBJ databases">
        <title>High recombination rates correlate with genetic variation in Cardiocondyla obscurior ants.</title>
        <authorList>
            <person name="Errbii M."/>
        </authorList>
    </citation>
    <scope>NUCLEOTIDE SEQUENCE [LARGE SCALE GENOMIC DNA]</scope>
    <source>
        <strain evidence="2">Alpha-2009</strain>
        <tissue evidence="2">Whole body</tissue>
    </source>
</reference>